<accession>A0A1B1UYA7</accession>
<evidence type="ECO:0000313" key="8">
    <source>
        <dbReference type="EMBL" id="ANW08074.1"/>
    </source>
</evidence>
<feature type="transmembrane region" description="Helical" evidence="6">
    <location>
        <begin position="171"/>
        <end position="192"/>
    </location>
</feature>
<feature type="transmembrane region" description="Helical" evidence="6">
    <location>
        <begin position="367"/>
        <end position="389"/>
    </location>
</feature>
<name>A0A1B1UYA7_STAHA</name>
<evidence type="ECO:0000256" key="6">
    <source>
        <dbReference type="SAM" id="Phobius"/>
    </source>
</evidence>
<keyword evidence="2" id="KW-0813">Transport</keyword>
<dbReference type="AlphaFoldDB" id="A0A1B1UYA7"/>
<feature type="domain" description="Major facilitator superfamily (MFS) profile" evidence="7">
    <location>
        <begin position="10"/>
        <end position="488"/>
    </location>
</feature>
<comment type="subcellular location">
    <subcellularLocation>
        <location evidence="1">Cell membrane</location>
        <topology evidence="1">Multi-pass membrane protein</topology>
    </subcellularLocation>
</comment>
<keyword evidence="4 6" id="KW-1133">Transmembrane helix</keyword>
<organism evidence="8">
    <name type="scientific">Staphylococcus haemolyticus</name>
    <dbReference type="NCBI Taxonomy" id="1283"/>
    <lineage>
        <taxon>Bacteria</taxon>
        <taxon>Bacillati</taxon>
        <taxon>Bacillota</taxon>
        <taxon>Bacilli</taxon>
        <taxon>Bacillales</taxon>
        <taxon>Staphylococcaceae</taxon>
        <taxon>Staphylococcus</taxon>
    </lineage>
</organism>
<evidence type="ECO:0000256" key="3">
    <source>
        <dbReference type="ARBA" id="ARBA00022692"/>
    </source>
</evidence>
<feature type="transmembrane region" description="Helical" evidence="6">
    <location>
        <begin position="311"/>
        <end position="329"/>
    </location>
</feature>
<dbReference type="PANTHER" id="PTHR42718">
    <property type="entry name" value="MAJOR FACILITATOR SUPERFAMILY MULTIDRUG TRANSPORTER MFSC"/>
    <property type="match status" value="1"/>
</dbReference>
<dbReference type="InterPro" id="IPR036259">
    <property type="entry name" value="MFS_trans_sf"/>
</dbReference>
<dbReference type="EMBL" id="KX181861">
    <property type="protein sequence ID" value="ANW08074.1"/>
    <property type="molecule type" value="Genomic_DNA"/>
</dbReference>
<dbReference type="GO" id="GO:0005886">
    <property type="term" value="C:plasma membrane"/>
    <property type="evidence" value="ECO:0007669"/>
    <property type="project" value="UniProtKB-SubCell"/>
</dbReference>
<evidence type="ECO:0000256" key="5">
    <source>
        <dbReference type="ARBA" id="ARBA00023136"/>
    </source>
</evidence>
<keyword evidence="3 6" id="KW-0812">Transmembrane</keyword>
<dbReference type="Gene3D" id="1.20.1250.20">
    <property type="entry name" value="MFS general substrate transporter like domains"/>
    <property type="match status" value="1"/>
</dbReference>
<feature type="transmembrane region" description="Helical" evidence="6">
    <location>
        <begin position="462"/>
        <end position="483"/>
    </location>
</feature>
<evidence type="ECO:0000256" key="4">
    <source>
        <dbReference type="ARBA" id="ARBA00022989"/>
    </source>
</evidence>
<sequence>MSFLWTKRVKLLELFVLSVLTVLGIGSQFFSNLAYSLNQGLLQTAFGLGSKQLIIPSIVGNFSFALGIPLGHVFTHKLGTKKTFIFFTSCFLVGSIIGIVSFDIYSLSISKTIQGFSTGILFFTLLPKLFQAFPKRYKNVFLLLVIVGLFGANALGGISGSYSLELDRWKWIFVINIVSSILCLILGPRFLNNADKAPEKEEKGIPWHIVFLVLTTITISVPMIMLTQQSHITFLSYIFLLIAVLFFVNFVYLNMKSDAPIMYFSTLFKKKPIVGSVMAISSHLTLLVGIAGINVFLLKALKLPFEVTEKFYLYFFIGVIVTGFIKMLFYSSIGAGILGTVGATSLMYVSIHWIVLEHSVNVNLLYLHGFLLGFGTSMTLLSGAMATLLDGDLKYASNRSVTMHSIRNFLSALLVPIVTYILKDDIQKGLQTLYSGYTTHIANKFVLTQKIQDVIIHSNQKIFTLMLIFNIVMLISSIIQIFLGKGRRITPKS</sequence>
<dbReference type="SUPFAM" id="SSF103473">
    <property type="entry name" value="MFS general substrate transporter"/>
    <property type="match status" value="1"/>
</dbReference>
<feature type="transmembrane region" description="Helical" evidence="6">
    <location>
        <begin position="204"/>
        <end position="226"/>
    </location>
</feature>
<feature type="transmembrane region" description="Helical" evidence="6">
    <location>
        <begin position="12"/>
        <end position="33"/>
    </location>
</feature>
<evidence type="ECO:0000259" key="7">
    <source>
        <dbReference type="PROSITE" id="PS50850"/>
    </source>
</evidence>
<keyword evidence="5 6" id="KW-0472">Membrane</keyword>
<protein>
    <recommendedName>
        <fullName evidence="7">Major facilitator superfamily (MFS) profile domain-containing protein</fullName>
    </recommendedName>
</protein>
<feature type="transmembrane region" description="Helical" evidence="6">
    <location>
        <begin position="401"/>
        <end position="422"/>
    </location>
</feature>
<feature type="transmembrane region" description="Helical" evidence="6">
    <location>
        <begin position="336"/>
        <end position="355"/>
    </location>
</feature>
<feature type="transmembrane region" description="Helical" evidence="6">
    <location>
        <begin position="273"/>
        <end position="299"/>
    </location>
</feature>
<feature type="transmembrane region" description="Helical" evidence="6">
    <location>
        <begin position="84"/>
        <end position="107"/>
    </location>
</feature>
<evidence type="ECO:0000256" key="2">
    <source>
        <dbReference type="ARBA" id="ARBA00022448"/>
    </source>
</evidence>
<feature type="transmembrane region" description="Helical" evidence="6">
    <location>
        <begin position="113"/>
        <end position="133"/>
    </location>
</feature>
<dbReference type="PROSITE" id="PS50850">
    <property type="entry name" value="MFS"/>
    <property type="match status" value="1"/>
</dbReference>
<proteinExistence type="predicted"/>
<dbReference type="RefSeq" id="WP_053041781.1">
    <property type="nucleotide sequence ID" value="NZ_CP090475.1"/>
</dbReference>
<evidence type="ECO:0000256" key="1">
    <source>
        <dbReference type="ARBA" id="ARBA00004651"/>
    </source>
</evidence>
<dbReference type="PANTHER" id="PTHR42718:SF9">
    <property type="entry name" value="MAJOR FACILITATOR SUPERFAMILY MULTIDRUG TRANSPORTER MFSC"/>
    <property type="match status" value="1"/>
</dbReference>
<reference evidence="8" key="1">
    <citation type="submission" date="2016-05" db="EMBL/GenBank/DDBJ databases">
        <title>Clue for the horizontal gene transfer of serine-aspartate repeat gene from a novel composite staphylococcal cassette chromosome of Staphylococcus haemolyticus.</title>
        <authorList>
            <person name="Wu Z."/>
            <person name="Xue H."/>
            <person name="Zhao X."/>
        </authorList>
    </citation>
    <scope>NUCLEOTIDE SEQUENCE</scope>
    <source>
        <strain evidence="8">BC05211</strain>
    </source>
</reference>
<feature type="transmembrane region" description="Helical" evidence="6">
    <location>
        <begin position="53"/>
        <end position="72"/>
    </location>
</feature>
<dbReference type="GO" id="GO:0022857">
    <property type="term" value="F:transmembrane transporter activity"/>
    <property type="evidence" value="ECO:0007669"/>
    <property type="project" value="InterPro"/>
</dbReference>
<dbReference type="InterPro" id="IPR020846">
    <property type="entry name" value="MFS_dom"/>
</dbReference>
<feature type="transmembrane region" description="Helical" evidence="6">
    <location>
        <begin position="140"/>
        <end position="159"/>
    </location>
</feature>
<feature type="transmembrane region" description="Helical" evidence="6">
    <location>
        <begin position="232"/>
        <end position="252"/>
    </location>
</feature>